<dbReference type="AlphaFoldDB" id="A0A2Z4AMP6"/>
<dbReference type="PANTHER" id="PTHR38015">
    <property type="entry name" value="BLR6086 PROTEIN"/>
    <property type="match status" value="1"/>
</dbReference>
<dbReference type="InterPro" id="IPR051729">
    <property type="entry name" value="Opine/Lysopine_DH"/>
</dbReference>
<dbReference type="InterPro" id="IPR003421">
    <property type="entry name" value="Opine_DH"/>
</dbReference>
<dbReference type="PANTHER" id="PTHR38015:SF1">
    <property type="entry name" value="OPINE DEHYDROGENASE DOMAIN-CONTAINING PROTEIN"/>
    <property type="match status" value="1"/>
</dbReference>
<dbReference type="Proteomes" id="UP000247465">
    <property type="component" value="Chromosome"/>
</dbReference>
<dbReference type="EMBL" id="CP029803">
    <property type="protein sequence ID" value="AWT60430.1"/>
    <property type="molecule type" value="Genomic_DNA"/>
</dbReference>
<dbReference type="Pfam" id="PF02317">
    <property type="entry name" value="Octopine_DH"/>
    <property type="match status" value="1"/>
</dbReference>
<name>A0A2Z4AMP6_9BACT</name>
<evidence type="ECO:0000313" key="3">
    <source>
        <dbReference type="EMBL" id="AWT60430.1"/>
    </source>
</evidence>
<dbReference type="InterPro" id="IPR036291">
    <property type="entry name" value="NAD(P)-bd_dom_sf"/>
</dbReference>
<sequence>MGNKPVTILGGGNTAFSIAAKLTIEGFDITLCEIPGFKETLEPIKTDNKIQLLGAAGEGSATIHNVTSNIQQAVEASDLILLIVPAYAHKPFAKACASHLSPEHTVVLMPGTLGALEFSQILFEAGRSGVTLAEVDTAPYVCRKTAPDTATIWGIVESLGLGVLPAKKTETVLSRLDPLFPGIYSYPDVMACGLAAMNPVVHPAGVLLNAGRVEYSRGEFCFYEEGVTPSVAKVIMAVDSERRAIAKALGYNLSPVHDAFHEAGFGPKGDLWATINGSWMLTRLKAPGTLESRWLTEDIPYGIAAWSSVGRQYKVATPTMNAVIDIGSVVMGFDARSAGRGVEKLGIENMSLPELKQFLQEGIS</sequence>
<dbReference type="InterPro" id="IPR013328">
    <property type="entry name" value="6PGD_dom2"/>
</dbReference>
<dbReference type="GO" id="GO:0047129">
    <property type="term" value="F:opine dehydrogenase activity"/>
    <property type="evidence" value="ECO:0007669"/>
    <property type="project" value="UniProtKB-EC"/>
</dbReference>
<organism evidence="3 4">
    <name type="scientific">Candidatus Moanibacter tarae</name>
    <dbReference type="NCBI Taxonomy" id="2200854"/>
    <lineage>
        <taxon>Bacteria</taxon>
        <taxon>Pseudomonadati</taxon>
        <taxon>Verrucomicrobiota</taxon>
        <taxon>Opitutia</taxon>
        <taxon>Puniceicoccales</taxon>
        <taxon>Puniceicoccales incertae sedis</taxon>
        <taxon>Candidatus Moanibacter</taxon>
    </lineage>
</organism>
<accession>A0A2Z4AMP6</accession>
<dbReference type="InterPro" id="IPR008927">
    <property type="entry name" value="6-PGluconate_DH-like_C_sf"/>
</dbReference>
<dbReference type="KEGG" id="mtar:DF168_01639"/>
<dbReference type="Pfam" id="PF03807">
    <property type="entry name" value="F420_oxidored"/>
    <property type="match status" value="1"/>
</dbReference>
<gene>
    <name evidence="3" type="primary">odh</name>
    <name evidence="3" type="ORF">DF168_01639</name>
</gene>
<feature type="domain" description="Opine dehydrogenase" evidence="1">
    <location>
        <begin position="187"/>
        <end position="330"/>
    </location>
</feature>
<protein>
    <submittedName>
        <fullName evidence="3">Opine dehydrogenase</fullName>
        <ecNumber evidence="3">1.5.1.28</ecNumber>
    </submittedName>
</protein>
<evidence type="ECO:0000259" key="2">
    <source>
        <dbReference type="Pfam" id="PF03807"/>
    </source>
</evidence>
<dbReference type="InterPro" id="IPR028939">
    <property type="entry name" value="P5C_Rdtase_cat_N"/>
</dbReference>
<keyword evidence="3" id="KW-0560">Oxidoreductase</keyword>
<feature type="domain" description="Pyrroline-5-carboxylate reductase catalytic N-terminal" evidence="2">
    <location>
        <begin position="6"/>
        <end position="107"/>
    </location>
</feature>
<dbReference type="SUPFAM" id="SSF48179">
    <property type="entry name" value="6-phosphogluconate dehydrogenase C-terminal domain-like"/>
    <property type="match status" value="1"/>
</dbReference>
<dbReference type="Gene3D" id="1.10.1040.10">
    <property type="entry name" value="N-(1-d-carboxylethyl)-l-norvaline Dehydrogenase, domain 2"/>
    <property type="match status" value="1"/>
</dbReference>
<proteinExistence type="predicted"/>
<dbReference type="Gene3D" id="3.40.50.720">
    <property type="entry name" value="NAD(P)-binding Rossmann-like Domain"/>
    <property type="match status" value="1"/>
</dbReference>
<evidence type="ECO:0000259" key="1">
    <source>
        <dbReference type="Pfam" id="PF02317"/>
    </source>
</evidence>
<dbReference type="SUPFAM" id="SSF51735">
    <property type="entry name" value="NAD(P)-binding Rossmann-fold domains"/>
    <property type="match status" value="1"/>
</dbReference>
<dbReference type="EC" id="1.5.1.28" evidence="3"/>
<evidence type="ECO:0000313" key="4">
    <source>
        <dbReference type="Proteomes" id="UP000247465"/>
    </source>
</evidence>
<reference evidence="3 4" key="1">
    <citation type="submission" date="2018-06" db="EMBL/GenBank/DDBJ databases">
        <title>Draft Genome Sequence of a Novel Marine Bacterium Related to the Verrucomicrobia.</title>
        <authorList>
            <person name="Vosseberg J."/>
            <person name="Martijn J."/>
            <person name="Ettema T.J.G."/>
        </authorList>
    </citation>
    <scope>NUCLEOTIDE SEQUENCE [LARGE SCALE GENOMIC DNA]</scope>
    <source>
        <strain evidence="3">TARA_B100001123</strain>
    </source>
</reference>